<comment type="caution">
    <text evidence="6">The sequence shown here is derived from an EMBL/GenBank/DDBJ whole genome shotgun (WGS) entry which is preliminary data.</text>
</comment>
<dbReference type="InterPro" id="IPR001647">
    <property type="entry name" value="HTH_TetR"/>
</dbReference>
<proteinExistence type="predicted"/>
<feature type="DNA-binding region" description="H-T-H motif" evidence="4">
    <location>
        <begin position="39"/>
        <end position="58"/>
    </location>
</feature>
<dbReference type="EMBL" id="JAERRJ010000010">
    <property type="protein sequence ID" value="MBL1078003.1"/>
    <property type="molecule type" value="Genomic_DNA"/>
</dbReference>
<keyword evidence="7" id="KW-1185">Reference proteome</keyword>
<dbReference type="Pfam" id="PF00440">
    <property type="entry name" value="TetR_N"/>
    <property type="match status" value="1"/>
</dbReference>
<keyword evidence="3" id="KW-0804">Transcription</keyword>
<dbReference type="PROSITE" id="PS50977">
    <property type="entry name" value="HTH_TETR_2"/>
    <property type="match status" value="1"/>
</dbReference>
<dbReference type="SUPFAM" id="SSF46689">
    <property type="entry name" value="Homeodomain-like"/>
    <property type="match status" value="1"/>
</dbReference>
<dbReference type="PANTHER" id="PTHR30055">
    <property type="entry name" value="HTH-TYPE TRANSCRIPTIONAL REGULATOR RUTR"/>
    <property type="match status" value="1"/>
</dbReference>
<keyword evidence="1" id="KW-0805">Transcription regulation</keyword>
<dbReference type="RefSeq" id="WP_201952308.1">
    <property type="nucleotide sequence ID" value="NZ_JAERRJ010000010.1"/>
</dbReference>
<dbReference type="PANTHER" id="PTHR30055:SF238">
    <property type="entry name" value="MYCOFACTOCIN BIOSYNTHESIS TRANSCRIPTIONAL REGULATOR MFTR-RELATED"/>
    <property type="match status" value="1"/>
</dbReference>
<evidence type="ECO:0000259" key="5">
    <source>
        <dbReference type="PROSITE" id="PS50977"/>
    </source>
</evidence>
<dbReference type="Proteomes" id="UP000602198">
    <property type="component" value="Unassembled WGS sequence"/>
</dbReference>
<evidence type="ECO:0000256" key="1">
    <source>
        <dbReference type="ARBA" id="ARBA00023015"/>
    </source>
</evidence>
<organism evidence="6 7">
    <name type="scientific">Nocardia acididurans</name>
    <dbReference type="NCBI Taxonomy" id="2802282"/>
    <lineage>
        <taxon>Bacteria</taxon>
        <taxon>Bacillati</taxon>
        <taxon>Actinomycetota</taxon>
        <taxon>Actinomycetes</taxon>
        <taxon>Mycobacteriales</taxon>
        <taxon>Nocardiaceae</taxon>
        <taxon>Nocardia</taxon>
    </lineage>
</organism>
<sequence>MSPRKAAALRDSADDRGLRDHLLSTAQRLIAEQGAAGLTVRAIARAAGVADGVLYNHFTSKEDLLLAAVRAHVDTAHRELGPLPTAGDATVAENLHTYLRAGLALHQAILPVFAGLLATPAILARYTETPGDEQAWRTRLTTYLAAERALARLAPATDIDAAAALLAGICHDRVLTALLPTTPPPTADIDAVITVLLAGIAPHGSGDE</sequence>
<reference evidence="6 7" key="1">
    <citation type="submission" date="2021-01" db="EMBL/GenBank/DDBJ databases">
        <title>WGS of actinomycetes isolated from Thailand.</title>
        <authorList>
            <person name="Thawai C."/>
        </authorList>
    </citation>
    <scope>NUCLEOTIDE SEQUENCE [LARGE SCALE GENOMIC DNA]</scope>
    <source>
        <strain evidence="6 7">LPG 2</strain>
    </source>
</reference>
<dbReference type="PRINTS" id="PR00455">
    <property type="entry name" value="HTHTETR"/>
</dbReference>
<evidence type="ECO:0000256" key="3">
    <source>
        <dbReference type="ARBA" id="ARBA00023163"/>
    </source>
</evidence>
<dbReference type="Gene3D" id="1.10.357.10">
    <property type="entry name" value="Tetracycline Repressor, domain 2"/>
    <property type="match status" value="1"/>
</dbReference>
<evidence type="ECO:0000256" key="2">
    <source>
        <dbReference type="ARBA" id="ARBA00023125"/>
    </source>
</evidence>
<evidence type="ECO:0000256" key="4">
    <source>
        <dbReference type="PROSITE-ProRule" id="PRU00335"/>
    </source>
</evidence>
<evidence type="ECO:0000313" key="7">
    <source>
        <dbReference type="Proteomes" id="UP000602198"/>
    </source>
</evidence>
<accession>A0ABS1MBI4</accession>
<dbReference type="InterPro" id="IPR009057">
    <property type="entry name" value="Homeodomain-like_sf"/>
</dbReference>
<evidence type="ECO:0000313" key="6">
    <source>
        <dbReference type="EMBL" id="MBL1078003.1"/>
    </source>
</evidence>
<gene>
    <name evidence="6" type="ORF">JK358_26720</name>
</gene>
<dbReference type="Gene3D" id="1.10.10.60">
    <property type="entry name" value="Homeodomain-like"/>
    <property type="match status" value="1"/>
</dbReference>
<protein>
    <submittedName>
        <fullName evidence="6">TetR/AcrR family transcriptional regulator</fullName>
    </submittedName>
</protein>
<dbReference type="InterPro" id="IPR050109">
    <property type="entry name" value="HTH-type_TetR-like_transc_reg"/>
</dbReference>
<feature type="domain" description="HTH tetR-type" evidence="5">
    <location>
        <begin position="16"/>
        <end position="76"/>
    </location>
</feature>
<keyword evidence="2 4" id="KW-0238">DNA-binding</keyword>
<name>A0ABS1MBI4_9NOCA</name>